<reference evidence="1" key="1">
    <citation type="submission" date="2022-04" db="EMBL/GenBank/DDBJ databases">
        <title>Carnegiea gigantea Genome sequencing and assembly v2.</title>
        <authorList>
            <person name="Copetti D."/>
            <person name="Sanderson M.J."/>
            <person name="Burquez A."/>
            <person name="Wojciechowski M.F."/>
        </authorList>
    </citation>
    <scope>NUCLEOTIDE SEQUENCE</scope>
    <source>
        <strain evidence="1">SGP5-SGP5p</strain>
        <tissue evidence="1">Aerial part</tissue>
    </source>
</reference>
<dbReference type="GO" id="GO:0000172">
    <property type="term" value="C:ribonuclease MRP complex"/>
    <property type="evidence" value="ECO:0007669"/>
    <property type="project" value="InterPro"/>
</dbReference>
<dbReference type="AlphaFoldDB" id="A0A9Q1QCA2"/>
<name>A0A9Q1QCA2_9CARY</name>
<evidence type="ECO:0000313" key="2">
    <source>
        <dbReference type="Proteomes" id="UP001153076"/>
    </source>
</evidence>
<dbReference type="PANTHER" id="PTHR22731:SF3">
    <property type="entry name" value="RIBONUCLEASES P_MRP PROTEIN SUBUNIT POP1"/>
    <property type="match status" value="1"/>
</dbReference>
<gene>
    <name evidence="1" type="ORF">Cgig2_033636</name>
</gene>
<accession>A0A9Q1QCA2</accession>
<protein>
    <submittedName>
        <fullName evidence="1">Uncharacterized protein</fullName>
    </submittedName>
</protein>
<comment type="caution">
    <text evidence="1">The sequence shown here is derived from an EMBL/GenBank/DDBJ whole genome shotgun (WGS) entry which is preliminary data.</text>
</comment>
<proteinExistence type="predicted"/>
<dbReference type="PANTHER" id="PTHR22731">
    <property type="entry name" value="RIBONUCLEASES P/MRP PROTEIN SUBUNIT POP1"/>
    <property type="match status" value="1"/>
</dbReference>
<organism evidence="1 2">
    <name type="scientific">Carnegiea gigantea</name>
    <dbReference type="NCBI Taxonomy" id="171969"/>
    <lineage>
        <taxon>Eukaryota</taxon>
        <taxon>Viridiplantae</taxon>
        <taxon>Streptophyta</taxon>
        <taxon>Embryophyta</taxon>
        <taxon>Tracheophyta</taxon>
        <taxon>Spermatophyta</taxon>
        <taxon>Magnoliopsida</taxon>
        <taxon>eudicotyledons</taxon>
        <taxon>Gunneridae</taxon>
        <taxon>Pentapetalae</taxon>
        <taxon>Caryophyllales</taxon>
        <taxon>Cactineae</taxon>
        <taxon>Cactaceae</taxon>
        <taxon>Cactoideae</taxon>
        <taxon>Echinocereeae</taxon>
        <taxon>Carnegiea</taxon>
    </lineage>
</organism>
<evidence type="ECO:0000313" key="1">
    <source>
        <dbReference type="EMBL" id="KAJ8436141.1"/>
    </source>
</evidence>
<dbReference type="EMBL" id="JAKOGI010000363">
    <property type="protein sequence ID" value="KAJ8436141.1"/>
    <property type="molecule type" value="Genomic_DNA"/>
</dbReference>
<dbReference type="GO" id="GO:0001682">
    <property type="term" value="P:tRNA 5'-leader removal"/>
    <property type="evidence" value="ECO:0007669"/>
    <property type="project" value="InterPro"/>
</dbReference>
<dbReference type="OrthoDB" id="442863at2759"/>
<sequence>MQTTFLRDAYYCLPTLFTCKEGVVAPEAHLSTNLHGSSKDKRSDCSIGNLHIKEEEPFMLHSTYEIDSSLPNCKDLWDVMNEVVHPLVDKNVLCLDRQKASLDFFRTEEATSAKSMSVEAKFSRLRLIMLLRDTNHTGLLTGWSIILPLNWVKAFWISLVSSGAHVVGRISLFPVDFPNCNAYSYTMAREATEVEKKMECCTLDIRSLNIPIPPAWTSINFSFNKVARQVSGDHLLLFPKRPDRTSFLHLMKDEDKFSQASKAATLTSYSRRLSYLRVLLHAYKEVSGNFSCKQTPLQAKLIGSQ</sequence>
<dbReference type="InterPro" id="IPR039182">
    <property type="entry name" value="Pop1"/>
</dbReference>
<dbReference type="GO" id="GO:0005655">
    <property type="term" value="C:nucleolar ribonuclease P complex"/>
    <property type="evidence" value="ECO:0007669"/>
    <property type="project" value="InterPro"/>
</dbReference>
<keyword evidence="2" id="KW-1185">Reference proteome</keyword>
<dbReference type="Proteomes" id="UP001153076">
    <property type="component" value="Unassembled WGS sequence"/>
</dbReference>